<keyword evidence="3" id="KW-0862">Zinc</keyword>
<dbReference type="Proteomes" id="UP000094527">
    <property type="component" value="Unassembled WGS sequence"/>
</dbReference>
<evidence type="ECO:0008006" key="6">
    <source>
        <dbReference type="Google" id="ProtNLM"/>
    </source>
</evidence>
<reference evidence="4 5" key="1">
    <citation type="journal article" date="2016" name="Genome Biol. Evol.">
        <title>Gene Family Evolution Reflects Adaptation to Soil Environmental Stressors in the Genome of the Collembolan Orchesella cincta.</title>
        <authorList>
            <person name="Faddeeva-Vakhrusheva A."/>
            <person name="Derks M.F."/>
            <person name="Anvar S.Y."/>
            <person name="Agamennone V."/>
            <person name="Suring W."/>
            <person name="Smit S."/>
            <person name="van Straalen N.M."/>
            <person name="Roelofs D."/>
        </authorList>
    </citation>
    <scope>NUCLEOTIDE SEQUENCE [LARGE SCALE GENOMIC DNA]</scope>
    <source>
        <tissue evidence="4">Mixed pool</tissue>
    </source>
</reference>
<evidence type="ECO:0000313" key="5">
    <source>
        <dbReference type="Proteomes" id="UP000094527"/>
    </source>
</evidence>
<dbReference type="PANTHER" id="PTHR12857:SF0">
    <property type="entry name" value="CXXC MOTIF CONTAINING ZINC BINDING PROTEIN"/>
    <property type="match status" value="1"/>
</dbReference>
<gene>
    <name evidence="4" type="ORF">Ocin01_06357</name>
</gene>
<dbReference type="PANTHER" id="PTHR12857">
    <property type="entry name" value="CXXC MOTIF CONTAINING ZINC BINDING PROTEIN"/>
    <property type="match status" value="1"/>
</dbReference>
<evidence type="ECO:0000256" key="3">
    <source>
        <dbReference type="ARBA" id="ARBA00022833"/>
    </source>
</evidence>
<organism evidence="4 5">
    <name type="scientific">Orchesella cincta</name>
    <name type="common">Springtail</name>
    <name type="synonym">Podura cincta</name>
    <dbReference type="NCBI Taxonomy" id="48709"/>
    <lineage>
        <taxon>Eukaryota</taxon>
        <taxon>Metazoa</taxon>
        <taxon>Ecdysozoa</taxon>
        <taxon>Arthropoda</taxon>
        <taxon>Hexapoda</taxon>
        <taxon>Collembola</taxon>
        <taxon>Entomobryomorpha</taxon>
        <taxon>Entomobryoidea</taxon>
        <taxon>Orchesellidae</taxon>
        <taxon>Orchesellinae</taxon>
        <taxon>Orchesella</taxon>
    </lineage>
</organism>
<keyword evidence="5" id="KW-1185">Reference proteome</keyword>
<dbReference type="GO" id="GO:0008270">
    <property type="term" value="F:zinc ion binding"/>
    <property type="evidence" value="ECO:0007669"/>
    <property type="project" value="TreeGrafter"/>
</dbReference>
<dbReference type="OMA" id="TAHFVWR"/>
<evidence type="ECO:0000313" key="4">
    <source>
        <dbReference type="EMBL" id="ODN00318.1"/>
    </source>
</evidence>
<dbReference type="STRING" id="48709.A0A1D2N4X3"/>
<comment type="similarity">
    <text evidence="1">Belongs to the UPF0587 family.</text>
</comment>
<protein>
    <recommendedName>
        <fullName evidence="6">CXXC motif containing zinc binding protein</fullName>
    </recommendedName>
</protein>
<evidence type="ECO:0000256" key="2">
    <source>
        <dbReference type="ARBA" id="ARBA00022723"/>
    </source>
</evidence>
<dbReference type="InterPro" id="IPR008584">
    <property type="entry name" value="CXXC_Zn-binding_euk"/>
</dbReference>
<comment type="caution">
    <text evidence="4">The sequence shown here is derived from an EMBL/GenBank/DDBJ whole genome shotgun (WGS) entry which is preliminary data.</text>
</comment>
<keyword evidence="2" id="KW-0479">Metal-binding</keyword>
<dbReference type="AlphaFoldDB" id="A0A1D2N4X3"/>
<name>A0A1D2N4X3_ORCCI</name>
<accession>A0A1D2N4X3</accession>
<dbReference type="Pfam" id="PF05907">
    <property type="entry name" value="CXXC_Zn-b_euk"/>
    <property type="match status" value="1"/>
</dbReference>
<proteinExistence type="inferred from homology"/>
<dbReference type="SUPFAM" id="SSF141678">
    <property type="entry name" value="MAL13P1.257-like"/>
    <property type="match status" value="1"/>
</dbReference>
<dbReference type="OrthoDB" id="10248838at2759"/>
<dbReference type="EMBL" id="LJIJ01000214">
    <property type="protein sequence ID" value="ODN00318.1"/>
    <property type="molecule type" value="Genomic_DNA"/>
</dbReference>
<sequence>MGKLGLQISARLESVKQIEVCGSDFRWYIKTRCTNCGELSDKWQYVTVSETHEGRTGRSDCHMKAKCKGCTREVSLVILEDTIKPYIYNEDKEEEFQTIVVFEGRGVEVADFEFRGGWVVKALNSSTSFDNVDLTEKDWADFDERSGESVAIYELQHKIVRA</sequence>
<evidence type="ECO:0000256" key="1">
    <source>
        <dbReference type="ARBA" id="ARBA00007818"/>
    </source>
</evidence>